<reference evidence="3" key="1">
    <citation type="journal article" date="2014" name="Genome Announc.">
        <title>Draft genome sequence of Colletotrichum sublineola, a destructive pathogen of cultivated sorghum.</title>
        <authorList>
            <person name="Baroncelli R."/>
            <person name="Sanz-Martin J.M."/>
            <person name="Rech G.E."/>
            <person name="Sukno S.A."/>
            <person name="Thon M.R."/>
        </authorList>
    </citation>
    <scope>NUCLEOTIDE SEQUENCE [LARGE SCALE GENOMIC DNA]</scope>
    <source>
        <strain evidence="3">TX430BB</strain>
    </source>
</reference>
<accession>A0A066XAE0</accession>
<keyword evidence="3" id="KW-1185">Reference proteome</keyword>
<proteinExistence type="predicted"/>
<evidence type="ECO:0000256" key="1">
    <source>
        <dbReference type="SAM" id="MobiDB-lite"/>
    </source>
</evidence>
<evidence type="ECO:0000313" key="3">
    <source>
        <dbReference type="Proteomes" id="UP000027238"/>
    </source>
</evidence>
<dbReference type="EMBL" id="JMSE01001114">
    <property type="protein sequence ID" value="KDN64619.1"/>
    <property type="molecule type" value="Genomic_DNA"/>
</dbReference>
<feature type="region of interest" description="Disordered" evidence="1">
    <location>
        <begin position="1"/>
        <end position="41"/>
    </location>
</feature>
<evidence type="ECO:0000313" key="2">
    <source>
        <dbReference type="EMBL" id="KDN64619.1"/>
    </source>
</evidence>
<feature type="compositionally biased region" description="Polar residues" evidence="1">
    <location>
        <begin position="1"/>
        <end position="10"/>
    </location>
</feature>
<name>A0A066XAE0_COLSU</name>
<dbReference type="HOGENOM" id="CLU_3279436_0_0_1"/>
<feature type="compositionally biased region" description="Polar residues" evidence="1">
    <location>
        <begin position="30"/>
        <end position="41"/>
    </location>
</feature>
<dbReference type="Proteomes" id="UP000027238">
    <property type="component" value="Unassembled WGS sequence"/>
</dbReference>
<sequence>MATGASTLRTPSPFWTRRTSSSSTRRKDACTTSRPPGRTFT</sequence>
<dbReference type="AlphaFoldDB" id="A0A066XAE0"/>
<comment type="caution">
    <text evidence="2">The sequence shown here is derived from an EMBL/GenBank/DDBJ whole genome shotgun (WGS) entry which is preliminary data.</text>
</comment>
<protein>
    <submittedName>
        <fullName evidence="2">Uncharacterized protein</fullName>
    </submittedName>
</protein>
<gene>
    <name evidence="2" type="ORF">CSUB01_07362</name>
</gene>
<organism evidence="2 3">
    <name type="scientific">Colletotrichum sublineola</name>
    <name type="common">Sorghum anthracnose fungus</name>
    <dbReference type="NCBI Taxonomy" id="1173701"/>
    <lineage>
        <taxon>Eukaryota</taxon>
        <taxon>Fungi</taxon>
        <taxon>Dikarya</taxon>
        <taxon>Ascomycota</taxon>
        <taxon>Pezizomycotina</taxon>
        <taxon>Sordariomycetes</taxon>
        <taxon>Hypocreomycetidae</taxon>
        <taxon>Glomerellales</taxon>
        <taxon>Glomerellaceae</taxon>
        <taxon>Colletotrichum</taxon>
        <taxon>Colletotrichum graminicola species complex</taxon>
    </lineage>
</organism>